<dbReference type="GO" id="GO:0045490">
    <property type="term" value="P:pectin catabolic process"/>
    <property type="evidence" value="ECO:0007669"/>
    <property type="project" value="UniProtKB-UniRule"/>
</dbReference>
<keyword evidence="7" id="KW-0961">Cell wall biogenesis/degradation</keyword>
<dbReference type="InterPro" id="IPR035513">
    <property type="entry name" value="Invertase/methylesterase_inhib"/>
</dbReference>
<comment type="function">
    <text evidence="7">Acts in the modification of cell walls via demethylesterification of cell wall pectin.</text>
</comment>
<dbReference type="SUPFAM" id="SSF51126">
    <property type="entry name" value="Pectin lyase-like"/>
    <property type="match status" value="1"/>
</dbReference>
<dbReference type="PANTHER" id="PTHR31707">
    <property type="entry name" value="PECTINESTERASE"/>
    <property type="match status" value="1"/>
</dbReference>
<keyword evidence="7" id="KW-0964">Secreted</keyword>
<evidence type="ECO:0000313" key="10">
    <source>
        <dbReference type="Proteomes" id="UP000824469"/>
    </source>
</evidence>
<organism evidence="9 10">
    <name type="scientific">Taxus chinensis</name>
    <name type="common">Chinese yew</name>
    <name type="synonym">Taxus wallichiana var. chinensis</name>
    <dbReference type="NCBI Taxonomy" id="29808"/>
    <lineage>
        <taxon>Eukaryota</taxon>
        <taxon>Viridiplantae</taxon>
        <taxon>Streptophyta</taxon>
        <taxon>Embryophyta</taxon>
        <taxon>Tracheophyta</taxon>
        <taxon>Spermatophyta</taxon>
        <taxon>Pinopsida</taxon>
        <taxon>Pinidae</taxon>
        <taxon>Conifers II</taxon>
        <taxon>Cupressales</taxon>
        <taxon>Taxaceae</taxon>
        <taxon>Taxus</taxon>
    </lineage>
</organism>
<protein>
    <recommendedName>
        <fullName evidence="7">Pectinesterase</fullName>
        <ecNumber evidence="7">3.1.1.11</ecNumber>
    </recommendedName>
</protein>
<sequence length="435" mass="47743">MYQKVDPLSAKKRTVFVMTVASVMLAVVICEPVGFLPGKDLHRNTVTKISAKISTSNHFVVATCNRSDDPNFCVSTIEGLIPEWRRHEDPLDVLKLAVQRIIGFVDEKIAEALRLSATPGLEQIALNDCVDLLRFTVDELDQVLSYLQNADFNNPSLSLEASYAQMFLSAALTNQDTCIEGFANTKGSSLKSHMQITVKAISDLLTPCLAICKSISDLAKDHDRVSPAPAPGPATTSRRVLIPGGDNDFNFLPWLSRSERRVLKPSGSEVEVDAVVDQNGTGDFTRISDAVGAAPNNSNTRYVIYVKAGVYREYVEIPTKKIYLTLIGDGINCTIVTGNRSVVDNSTTFHSATFTVKGRGFIARDITFENSAGPEKHQAVALLVASHQSVFYRCSIKGYQDTLYAHSLCQFYRECQIYGTVDFIFGDAAAVFQKC</sequence>
<dbReference type="Gene3D" id="2.160.20.10">
    <property type="entry name" value="Single-stranded right-handed beta-helix, Pectin lyase-like"/>
    <property type="match status" value="1"/>
</dbReference>
<dbReference type="PROSITE" id="PS00800">
    <property type="entry name" value="PECTINESTERASE_1"/>
    <property type="match status" value="1"/>
</dbReference>
<comment type="similarity">
    <text evidence="3">In the C-terminal section; belongs to the pectinesterase family.</text>
</comment>
<comment type="similarity">
    <text evidence="2">In the N-terminal section; belongs to the PMEI family.</text>
</comment>
<feature type="domain" description="Pectinesterase inhibitor" evidence="8">
    <location>
        <begin position="55"/>
        <end position="211"/>
    </location>
</feature>
<evidence type="ECO:0000256" key="6">
    <source>
        <dbReference type="PROSITE-ProRule" id="PRU10040"/>
    </source>
</evidence>
<dbReference type="GO" id="GO:0004857">
    <property type="term" value="F:enzyme inhibitor activity"/>
    <property type="evidence" value="ECO:0007669"/>
    <property type="project" value="InterPro"/>
</dbReference>
<evidence type="ECO:0000256" key="3">
    <source>
        <dbReference type="ARBA" id="ARBA00007786"/>
    </source>
</evidence>
<keyword evidence="5 7" id="KW-0063">Aspartyl esterase</keyword>
<dbReference type="InterPro" id="IPR000070">
    <property type="entry name" value="Pectinesterase_cat"/>
</dbReference>
<comment type="catalytic activity">
    <reaction evidence="7">
        <text>[(1-&gt;4)-alpha-D-galacturonosyl methyl ester](n) + n H2O = [(1-&gt;4)-alpha-D-galacturonosyl](n) + n methanol + n H(+)</text>
        <dbReference type="Rhea" id="RHEA:22380"/>
        <dbReference type="Rhea" id="RHEA-COMP:14570"/>
        <dbReference type="Rhea" id="RHEA-COMP:14573"/>
        <dbReference type="ChEBI" id="CHEBI:15377"/>
        <dbReference type="ChEBI" id="CHEBI:15378"/>
        <dbReference type="ChEBI" id="CHEBI:17790"/>
        <dbReference type="ChEBI" id="CHEBI:140522"/>
        <dbReference type="ChEBI" id="CHEBI:140523"/>
        <dbReference type="EC" id="3.1.1.11"/>
    </reaction>
</comment>
<dbReference type="Pfam" id="PF04043">
    <property type="entry name" value="PMEI"/>
    <property type="match status" value="1"/>
</dbReference>
<dbReference type="Gene3D" id="1.20.140.40">
    <property type="entry name" value="Invertase/pectin methylesterase inhibitor family protein"/>
    <property type="match status" value="1"/>
</dbReference>
<dbReference type="GO" id="GO:0030599">
    <property type="term" value="F:pectinesterase activity"/>
    <property type="evidence" value="ECO:0007669"/>
    <property type="project" value="UniProtKB-UniRule"/>
</dbReference>
<dbReference type="Pfam" id="PF01095">
    <property type="entry name" value="Pectinesterase"/>
    <property type="match status" value="1"/>
</dbReference>
<comment type="pathway">
    <text evidence="1 7">Glycan metabolism; pectin degradation; 2-dehydro-3-deoxy-D-gluconate from pectin: step 1/5.</text>
</comment>
<dbReference type="InterPro" id="IPR033131">
    <property type="entry name" value="Pectinesterase_Asp_AS"/>
</dbReference>
<evidence type="ECO:0000256" key="5">
    <source>
        <dbReference type="ARBA" id="ARBA00023085"/>
    </source>
</evidence>
<dbReference type="FunFam" id="2.160.20.10:FF:000092">
    <property type="entry name" value="Putative pectinesterase 57"/>
    <property type="match status" value="1"/>
</dbReference>
<reference evidence="9 10" key="1">
    <citation type="journal article" date="2021" name="Nat. Plants">
        <title>The Taxus genome provides insights into paclitaxel biosynthesis.</title>
        <authorList>
            <person name="Xiong X."/>
            <person name="Gou J."/>
            <person name="Liao Q."/>
            <person name="Li Y."/>
            <person name="Zhou Q."/>
            <person name="Bi G."/>
            <person name="Li C."/>
            <person name="Du R."/>
            <person name="Wang X."/>
            <person name="Sun T."/>
            <person name="Guo L."/>
            <person name="Liang H."/>
            <person name="Lu P."/>
            <person name="Wu Y."/>
            <person name="Zhang Z."/>
            <person name="Ro D.K."/>
            <person name="Shang Y."/>
            <person name="Huang S."/>
            <person name="Yan J."/>
        </authorList>
    </citation>
    <scope>NUCLEOTIDE SEQUENCE [LARGE SCALE GENOMIC DNA]</scope>
    <source>
        <strain evidence="9">Ta-2019</strain>
    </source>
</reference>
<dbReference type="OMA" id="GINCTIV"/>
<dbReference type="AlphaFoldDB" id="A0AA38FML2"/>
<dbReference type="InterPro" id="IPR011050">
    <property type="entry name" value="Pectin_lyase_fold/virulence"/>
</dbReference>
<evidence type="ECO:0000256" key="4">
    <source>
        <dbReference type="ARBA" id="ARBA00022801"/>
    </source>
</evidence>
<comment type="caution">
    <text evidence="9">The sequence shown here is derived from an EMBL/GenBank/DDBJ whole genome shotgun (WGS) entry which is preliminary data.</text>
</comment>
<feature type="non-terminal residue" evidence="9">
    <location>
        <position position="1"/>
    </location>
</feature>
<dbReference type="NCBIfam" id="TIGR01614">
    <property type="entry name" value="PME_inhib"/>
    <property type="match status" value="1"/>
</dbReference>
<dbReference type="InterPro" id="IPR006501">
    <property type="entry name" value="Pectinesterase_inhib_dom"/>
</dbReference>
<dbReference type="PROSITE" id="PS00503">
    <property type="entry name" value="PECTINESTERASE_2"/>
    <property type="match status" value="1"/>
</dbReference>
<dbReference type="GO" id="GO:0042545">
    <property type="term" value="P:cell wall modification"/>
    <property type="evidence" value="ECO:0007669"/>
    <property type="project" value="UniProtKB-UniRule"/>
</dbReference>
<dbReference type="SMART" id="SM00856">
    <property type="entry name" value="PMEI"/>
    <property type="match status" value="1"/>
</dbReference>
<feature type="active site" evidence="6">
    <location>
        <position position="422"/>
    </location>
</feature>
<evidence type="ECO:0000259" key="8">
    <source>
        <dbReference type="SMART" id="SM00856"/>
    </source>
</evidence>
<dbReference type="EMBL" id="JAHRHJ020000008">
    <property type="protein sequence ID" value="KAH9306465.1"/>
    <property type="molecule type" value="Genomic_DNA"/>
</dbReference>
<dbReference type="InterPro" id="IPR012334">
    <property type="entry name" value="Pectin_lyas_fold"/>
</dbReference>
<keyword evidence="10" id="KW-1185">Reference proteome</keyword>
<dbReference type="Proteomes" id="UP000824469">
    <property type="component" value="Unassembled WGS sequence"/>
</dbReference>
<gene>
    <name evidence="9" type="ORF">KI387_010869</name>
</gene>
<keyword evidence="7" id="KW-0134">Cell wall</keyword>
<comment type="subcellular location">
    <subcellularLocation>
        <location evidence="7">Secreted</location>
        <location evidence="7">Cell wall</location>
    </subcellularLocation>
</comment>
<feature type="non-terminal residue" evidence="9">
    <location>
        <position position="435"/>
    </location>
</feature>
<dbReference type="CDD" id="cd15798">
    <property type="entry name" value="PMEI-like_3"/>
    <property type="match status" value="1"/>
</dbReference>
<dbReference type="SUPFAM" id="SSF101148">
    <property type="entry name" value="Plant invertase/pectin methylesterase inhibitor"/>
    <property type="match status" value="1"/>
</dbReference>
<dbReference type="InterPro" id="IPR018040">
    <property type="entry name" value="Pectinesterase_Tyr_AS"/>
</dbReference>
<keyword evidence="4 7" id="KW-0378">Hydrolase</keyword>
<evidence type="ECO:0000313" key="9">
    <source>
        <dbReference type="EMBL" id="KAH9306465.1"/>
    </source>
</evidence>
<evidence type="ECO:0000256" key="2">
    <source>
        <dbReference type="ARBA" id="ARBA00006027"/>
    </source>
</evidence>
<evidence type="ECO:0000256" key="7">
    <source>
        <dbReference type="RuleBase" id="RU000589"/>
    </source>
</evidence>
<accession>A0AA38FML2</accession>
<evidence type="ECO:0000256" key="1">
    <source>
        <dbReference type="ARBA" id="ARBA00005184"/>
    </source>
</evidence>
<name>A0AA38FML2_TAXCH</name>
<proteinExistence type="inferred from homology"/>
<dbReference type="EC" id="3.1.1.11" evidence="7"/>